<keyword evidence="5" id="KW-1185">Reference proteome</keyword>
<dbReference type="AlphaFoldDB" id="A0AAN7SEZ1"/>
<accession>A0AAN7SEZ1</accession>
<dbReference type="SMART" id="SM00363">
    <property type="entry name" value="S4"/>
    <property type="match status" value="1"/>
</dbReference>
<evidence type="ECO:0000313" key="5">
    <source>
        <dbReference type="Proteomes" id="UP001353858"/>
    </source>
</evidence>
<keyword evidence="2" id="KW-0175">Coiled coil</keyword>
<keyword evidence="1" id="KW-0694">RNA-binding</keyword>
<dbReference type="PANTHER" id="PTHR13633">
    <property type="entry name" value="MITOCHONDRIAL TRANSCRIPTION RESCUE FACTOR 1"/>
    <property type="match status" value="1"/>
</dbReference>
<evidence type="ECO:0000259" key="3">
    <source>
        <dbReference type="SMART" id="SM00363"/>
    </source>
</evidence>
<dbReference type="InterPro" id="IPR057896">
    <property type="entry name" value="MTRES1_C"/>
</dbReference>
<comment type="caution">
    <text evidence="4">The sequence shown here is derived from an EMBL/GenBank/DDBJ whole genome shotgun (WGS) entry which is preliminary data.</text>
</comment>
<organism evidence="4 5">
    <name type="scientific">Aquatica leii</name>
    <dbReference type="NCBI Taxonomy" id="1421715"/>
    <lineage>
        <taxon>Eukaryota</taxon>
        <taxon>Metazoa</taxon>
        <taxon>Ecdysozoa</taxon>
        <taxon>Arthropoda</taxon>
        <taxon>Hexapoda</taxon>
        <taxon>Insecta</taxon>
        <taxon>Pterygota</taxon>
        <taxon>Neoptera</taxon>
        <taxon>Endopterygota</taxon>
        <taxon>Coleoptera</taxon>
        <taxon>Polyphaga</taxon>
        <taxon>Elateriformia</taxon>
        <taxon>Elateroidea</taxon>
        <taxon>Lampyridae</taxon>
        <taxon>Luciolinae</taxon>
        <taxon>Aquatica</taxon>
    </lineage>
</organism>
<dbReference type="SUPFAM" id="SSF55174">
    <property type="entry name" value="Alpha-L RNA-binding motif"/>
    <property type="match status" value="1"/>
</dbReference>
<dbReference type="Proteomes" id="UP001353858">
    <property type="component" value="Unassembled WGS sequence"/>
</dbReference>
<dbReference type="EMBL" id="JARPUR010000005">
    <property type="protein sequence ID" value="KAK4875654.1"/>
    <property type="molecule type" value="Genomic_DNA"/>
</dbReference>
<name>A0AAN7SEZ1_9COLE</name>
<gene>
    <name evidence="4" type="ORF">RN001_012076</name>
</gene>
<dbReference type="Pfam" id="PF25818">
    <property type="entry name" value="MTRES1_C"/>
    <property type="match status" value="1"/>
</dbReference>
<protein>
    <recommendedName>
        <fullName evidence="3">RNA-binding S4 domain-containing protein</fullName>
    </recommendedName>
</protein>
<dbReference type="PANTHER" id="PTHR13633:SF3">
    <property type="entry name" value="MITOCHONDRIAL TRANSCRIPTION RESCUE FACTOR 1"/>
    <property type="match status" value="1"/>
</dbReference>
<feature type="coiled-coil region" evidence="2">
    <location>
        <begin position="37"/>
        <end position="64"/>
    </location>
</feature>
<proteinExistence type="predicted"/>
<sequence length="648" mass="74534">MQISCKPCNAPIKLFSTIPARTTPALTSIVFNPVIELHRFKSKKSKKKQEVESEDEEESEAEIEDFDSALVDKQTKVITVKVNTMRCDVVLKSALYMARNKVEELFYESKIRVNGKQIYKKSDLVKEGDEIDVIKGVDSKNPKFLNVARVEILNVAPKGEGFGLRSITVEIAMEKQTNTFGCLAIFGERKKVLRCDKSELIQVIRDQFEIHEKLEIQTFNSDYDEWTEADINTLENKVKIKIVIVPTTSLEFSDSLLLSNIVSENVERRDAYSVELGVLPRPYRLPKFAPDLETLIKSVTTVSASMRRRIVQTLFDDMFQYTKYPNSREYNDVCALLIYKYPNLSDKTPFIHIHSRPYESWHRGLVTKFKSERQKIKTDVIVNDMRQKHASVRKAVDTENSSLEKKQRLATAVPSDDENEDTLRSHLEDIRYQCESELVKDCERLFKKNITTQLNVFFTDERKKRILTLLREKKYESKIKTVDKASQLNLFDTEDATFMILLPLLFKEDPLQLIKKEPIILPCIVPAANNENDWFSPTTTYYICMDYIRITEVPTFPEAVEKTNFSVNYTTARSFLVTVKSGTSVIKNSVTTSNLSVSEGSYYGEELQKENFTSQRRLNLYSKVAFANLISHLGVLKSKNALEASMKL</sequence>
<reference evidence="5" key="1">
    <citation type="submission" date="2023-01" db="EMBL/GenBank/DDBJ databases">
        <title>Key to firefly adult light organ development and bioluminescence: homeobox transcription factors regulate luciferase expression and transportation to peroxisome.</title>
        <authorList>
            <person name="Fu X."/>
        </authorList>
    </citation>
    <scope>NUCLEOTIDE SEQUENCE [LARGE SCALE GENOMIC DNA]</scope>
</reference>
<dbReference type="GO" id="GO:1903108">
    <property type="term" value="P:regulation of mitochondrial transcription"/>
    <property type="evidence" value="ECO:0007669"/>
    <property type="project" value="TreeGrafter"/>
</dbReference>
<dbReference type="InterPro" id="IPR036986">
    <property type="entry name" value="S4_RNA-bd_sf"/>
</dbReference>
<feature type="domain" description="RNA-binding S4" evidence="3">
    <location>
        <begin position="85"/>
        <end position="148"/>
    </location>
</feature>
<dbReference type="Gene3D" id="3.10.290.10">
    <property type="entry name" value="RNA-binding S4 domain"/>
    <property type="match status" value="1"/>
</dbReference>
<dbReference type="InterPro" id="IPR002942">
    <property type="entry name" value="S4_RNA-bd"/>
</dbReference>
<evidence type="ECO:0000313" key="4">
    <source>
        <dbReference type="EMBL" id="KAK4875654.1"/>
    </source>
</evidence>
<dbReference type="PROSITE" id="PS50889">
    <property type="entry name" value="S4"/>
    <property type="match status" value="1"/>
</dbReference>
<dbReference type="CDD" id="cd00165">
    <property type="entry name" value="S4"/>
    <property type="match status" value="1"/>
</dbReference>
<evidence type="ECO:0000256" key="2">
    <source>
        <dbReference type="SAM" id="Coils"/>
    </source>
</evidence>
<evidence type="ECO:0000256" key="1">
    <source>
        <dbReference type="PROSITE-ProRule" id="PRU00182"/>
    </source>
</evidence>
<dbReference type="GO" id="GO:0005739">
    <property type="term" value="C:mitochondrion"/>
    <property type="evidence" value="ECO:0007669"/>
    <property type="project" value="TreeGrafter"/>
</dbReference>
<dbReference type="GO" id="GO:0003723">
    <property type="term" value="F:RNA binding"/>
    <property type="evidence" value="ECO:0007669"/>
    <property type="project" value="UniProtKB-KW"/>
</dbReference>